<feature type="region of interest" description="Disordered" evidence="1">
    <location>
        <begin position="40"/>
        <end position="62"/>
    </location>
</feature>
<dbReference type="Proteomes" id="UP001054889">
    <property type="component" value="Unassembled WGS sequence"/>
</dbReference>
<sequence length="173" mass="18682">MGGAPLTGRRACRARARARVGYPVALLRPASRWLSYTPASRTRTSLPTPGGTALPLPRTLAPHRPCPMAPPGLLGGMRDPVTRCRLSASHLSAVLAYALYYRLNYISQGGSGNCARANLARKTKEVEHTLAKLEKEGVEIDDKIVSIIDDEVVRIKDEAARDSIVNEPRGIGT</sequence>
<feature type="compositionally biased region" description="Low complexity" evidence="1">
    <location>
        <begin position="44"/>
        <end position="60"/>
    </location>
</feature>
<evidence type="ECO:0000313" key="2">
    <source>
        <dbReference type="EMBL" id="GJN28844.1"/>
    </source>
</evidence>
<dbReference type="AlphaFoldDB" id="A0AAV5EZJ0"/>
<protein>
    <submittedName>
        <fullName evidence="2">Uncharacterized protein</fullName>
    </submittedName>
</protein>
<proteinExistence type="predicted"/>
<gene>
    <name evidence="2" type="primary">gb17015</name>
    <name evidence="2" type="ORF">PR202_gb17015</name>
</gene>
<comment type="caution">
    <text evidence="2">The sequence shown here is derived from an EMBL/GenBank/DDBJ whole genome shotgun (WGS) entry which is preliminary data.</text>
</comment>
<reference evidence="2" key="2">
    <citation type="submission" date="2021-12" db="EMBL/GenBank/DDBJ databases">
        <title>Resequencing data analysis of finger millet.</title>
        <authorList>
            <person name="Hatakeyama M."/>
            <person name="Aluri S."/>
            <person name="Balachadran M.T."/>
            <person name="Sivarajan S.R."/>
            <person name="Poveda L."/>
            <person name="Shimizu-Inatsugi R."/>
            <person name="Schlapbach R."/>
            <person name="Sreeman S.M."/>
            <person name="Shimizu K.K."/>
        </authorList>
    </citation>
    <scope>NUCLEOTIDE SEQUENCE</scope>
</reference>
<evidence type="ECO:0000256" key="1">
    <source>
        <dbReference type="SAM" id="MobiDB-lite"/>
    </source>
</evidence>
<accession>A0AAV5EZJ0</accession>
<reference evidence="2" key="1">
    <citation type="journal article" date="2018" name="DNA Res.">
        <title>Multiple hybrid de novo genome assembly of finger millet, an orphan allotetraploid crop.</title>
        <authorList>
            <person name="Hatakeyama M."/>
            <person name="Aluri S."/>
            <person name="Balachadran M.T."/>
            <person name="Sivarajan S.R."/>
            <person name="Patrignani A."/>
            <person name="Gruter S."/>
            <person name="Poveda L."/>
            <person name="Shimizu-Inatsugi R."/>
            <person name="Baeten J."/>
            <person name="Francoijs K.J."/>
            <person name="Nataraja K.N."/>
            <person name="Reddy Y.A.N."/>
            <person name="Phadnis S."/>
            <person name="Ravikumar R.L."/>
            <person name="Schlapbach R."/>
            <person name="Sreeman S.M."/>
            <person name="Shimizu K.K."/>
        </authorList>
    </citation>
    <scope>NUCLEOTIDE SEQUENCE</scope>
</reference>
<keyword evidence="3" id="KW-1185">Reference proteome</keyword>
<name>A0AAV5EZJ0_ELECO</name>
<dbReference type="EMBL" id="BQKI01000081">
    <property type="protein sequence ID" value="GJN28844.1"/>
    <property type="molecule type" value="Genomic_DNA"/>
</dbReference>
<organism evidence="2 3">
    <name type="scientific">Eleusine coracana subsp. coracana</name>
    <dbReference type="NCBI Taxonomy" id="191504"/>
    <lineage>
        <taxon>Eukaryota</taxon>
        <taxon>Viridiplantae</taxon>
        <taxon>Streptophyta</taxon>
        <taxon>Embryophyta</taxon>
        <taxon>Tracheophyta</taxon>
        <taxon>Spermatophyta</taxon>
        <taxon>Magnoliopsida</taxon>
        <taxon>Liliopsida</taxon>
        <taxon>Poales</taxon>
        <taxon>Poaceae</taxon>
        <taxon>PACMAD clade</taxon>
        <taxon>Chloridoideae</taxon>
        <taxon>Cynodonteae</taxon>
        <taxon>Eleusininae</taxon>
        <taxon>Eleusine</taxon>
    </lineage>
</organism>
<evidence type="ECO:0000313" key="3">
    <source>
        <dbReference type="Proteomes" id="UP001054889"/>
    </source>
</evidence>